<evidence type="ECO:0000256" key="8">
    <source>
        <dbReference type="PROSITE-ProRule" id="PRU00175"/>
    </source>
</evidence>
<evidence type="ECO:0000259" key="10">
    <source>
        <dbReference type="PROSITE" id="PS50089"/>
    </source>
</evidence>
<dbReference type="GeneID" id="36327994"/>
<dbReference type="Pfam" id="PF13445">
    <property type="entry name" value="zf-RING_UBOX"/>
    <property type="match status" value="1"/>
</dbReference>
<evidence type="ECO:0000256" key="4">
    <source>
        <dbReference type="ARBA" id="ARBA00022737"/>
    </source>
</evidence>
<evidence type="ECO:0000259" key="12">
    <source>
        <dbReference type="PROSITE" id="PS51873"/>
    </source>
</evidence>
<keyword evidence="14" id="KW-1185">Reference proteome</keyword>
<dbReference type="CDD" id="cd00590">
    <property type="entry name" value="RRM_SF"/>
    <property type="match status" value="1"/>
</dbReference>
<sequence>RVTFGPGFDIQGLVTGFESRQVLLKGIPYGVTPAEITNALSHLGEVVTVRLPDVHKTQGKHRDGLAVRVTFATYEEAAEAASSLDGSQLFDSPISARLLSFETASVGKGSLEDAAVFLEFPAASRRGYAGYETEELAAQALAKANGTELRGSWITAEYFQGLPNIGAFNLRFHGLPPDAQAKDIDLYGANDGVMMDLPNYQSQKGAINRLRETLSELGELESFNVLPPPYKRGVVRAWAHFTSTTTADIVCAALHNRKKRFCGFGKLYARHVRTLTYNLPRHVFGALSSDLRFLSAYVWDNENGSSITVLDRRRGTGPSPPVKVKLGSTNMQALTRMKVAFEKLLRGDIITQNGEILWDGFFARRGGILYLEDLEKRHPGIIIHRDPRRRRLALFGPAVKRGIVRSTILARVASLRAQKTHVLPLQGRMIGLFMSADLARLQSELGAENVKLDLWARVLTVRGDDEAYKVAQQAIKRARDRHTGERQHHEVECPVCFDEVTSPVSLACGHTWCKTCLANYLMASVDNKVFPLTCLGNEARCPHAIPLNVAQEVLSPNDFSSVIHAAFLAYVNSRPNEFHYCPTPDCPQVYRKGSRNTVLQCPSCLTRICPHCHVEYHEGSRCQDKEDAEDERLFEEWKKNHDVKECPSCRVPIEKLAGCNHMTCAHCRTHICW</sequence>
<dbReference type="InterPro" id="IPR051628">
    <property type="entry name" value="LUBAC_E3_Ligases"/>
</dbReference>
<dbReference type="InterPro" id="IPR000504">
    <property type="entry name" value="RRM_dom"/>
</dbReference>
<reference evidence="13 14" key="1">
    <citation type="submission" date="2017-04" db="EMBL/GenBank/DDBJ databases">
        <title>Genome Sequence of the Model Brown-Rot Fungus Postia placenta SB12.</title>
        <authorList>
            <consortium name="DOE Joint Genome Institute"/>
            <person name="Gaskell J."/>
            <person name="Kersten P."/>
            <person name="Larrondo L.F."/>
            <person name="Canessa P."/>
            <person name="Martinez D."/>
            <person name="Hibbett D."/>
            <person name="Schmoll M."/>
            <person name="Kubicek C.P."/>
            <person name="Martinez A.T."/>
            <person name="Yadav J."/>
            <person name="Master E."/>
            <person name="Magnuson J.K."/>
            <person name="James T."/>
            <person name="Yaver D."/>
            <person name="Berka R."/>
            <person name="Labutti K."/>
            <person name="Lipzen A."/>
            <person name="Aerts A."/>
            <person name="Barry K."/>
            <person name="Henrissat B."/>
            <person name="Blanchette R."/>
            <person name="Grigoriev I."/>
            <person name="Cullen D."/>
        </authorList>
    </citation>
    <scope>NUCLEOTIDE SEQUENCE [LARGE SCALE GENOMIC DNA]</scope>
    <source>
        <strain evidence="13 14">MAD-698-R-SB12</strain>
    </source>
</reference>
<evidence type="ECO:0000256" key="1">
    <source>
        <dbReference type="ARBA" id="ARBA00004906"/>
    </source>
</evidence>
<dbReference type="GO" id="GO:0003723">
    <property type="term" value="F:RNA binding"/>
    <property type="evidence" value="ECO:0007669"/>
    <property type="project" value="UniProtKB-UniRule"/>
</dbReference>
<dbReference type="InterPro" id="IPR012677">
    <property type="entry name" value="Nucleotide-bd_a/b_plait_sf"/>
</dbReference>
<dbReference type="GO" id="GO:0008270">
    <property type="term" value="F:zinc ion binding"/>
    <property type="evidence" value="ECO:0007669"/>
    <property type="project" value="UniProtKB-KW"/>
</dbReference>
<evidence type="ECO:0000256" key="3">
    <source>
        <dbReference type="ARBA" id="ARBA00022723"/>
    </source>
</evidence>
<evidence type="ECO:0000313" key="14">
    <source>
        <dbReference type="Proteomes" id="UP000194127"/>
    </source>
</evidence>
<dbReference type="SUPFAM" id="SSF54928">
    <property type="entry name" value="RNA-binding domain, RBD"/>
    <property type="match status" value="2"/>
</dbReference>
<keyword evidence="4" id="KW-0677">Repeat</keyword>
<dbReference type="Gene3D" id="1.20.120.1750">
    <property type="match status" value="1"/>
</dbReference>
<dbReference type="STRING" id="670580.A0A1X6N4H8"/>
<keyword evidence="6" id="KW-0833">Ubl conjugation pathway</keyword>
<evidence type="ECO:0000259" key="11">
    <source>
        <dbReference type="PROSITE" id="PS50102"/>
    </source>
</evidence>
<dbReference type="PANTHER" id="PTHR22770:SF13">
    <property type="entry name" value="RING-TYPE DOMAIN-CONTAINING PROTEIN"/>
    <property type="match status" value="1"/>
</dbReference>
<evidence type="ECO:0000256" key="6">
    <source>
        <dbReference type="ARBA" id="ARBA00022786"/>
    </source>
</evidence>
<evidence type="ECO:0008006" key="15">
    <source>
        <dbReference type="Google" id="ProtNLM"/>
    </source>
</evidence>
<organism evidence="13 14">
    <name type="scientific">Postia placenta MAD-698-R-SB12</name>
    <dbReference type="NCBI Taxonomy" id="670580"/>
    <lineage>
        <taxon>Eukaryota</taxon>
        <taxon>Fungi</taxon>
        <taxon>Dikarya</taxon>
        <taxon>Basidiomycota</taxon>
        <taxon>Agaricomycotina</taxon>
        <taxon>Agaricomycetes</taxon>
        <taxon>Polyporales</taxon>
        <taxon>Adustoporiaceae</taxon>
        <taxon>Rhodonia</taxon>
    </lineage>
</organism>
<evidence type="ECO:0000256" key="7">
    <source>
        <dbReference type="ARBA" id="ARBA00022833"/>
    </source>
</evidence>
<dbReference type="GO" id="GO:0000151">
    <property type="term" value="C:ubiquitin ligase complex"/>
    <property type="evidence" value="ECO:0007669"/>
    <property type="project" value="TreeGrafter"/>
</dbReference>
<evidence type="ECO:0000313" key="13">
    <source>
        <dbReference type="EMBL" id="OSX63362.1"/>
    </source>
</evidence>
<dbReference type="EMBL" id="KZ110595">
    <property type="protein sequence ID" value="OSX63362.1"/>
    <property type="molecule type" value="Genomic_DNA"/>
</dbReference>
<dbReference type="PROSITE" id="PS51873">
    <property type="entry name" value="TRIAD"/>
    <property type="match status" value="1"/>
</dbReference>
<dbReference type="GO" id="GO:0004842">
    <property type="term" value="F:ubiquitin-protein transferase activity"/>
    <property type="evidence" value="ECO:0007669"/>
    <property type="project" value="TreeGrafter"/>
</dbReference>
<feature type="non-terminal residue" evidence="13">
    <location>
        <position position="1"/>
    </location>
</feature>
<keyword evidence="9" id="KW-0694">RNA-binding</keyword>
<keyword evidence="7" id="KW-0862">Zinc</keyword>
<dbReference type="InterPro" id="IPR002867">
    <property type="entry name" value="IBR_dom"/>
</dbReference>
<dbReference type="SMART" id="SM00647">
    <property type="entry name" value="IBR"/>
    <property type="match status" value="1"/>
</dbReference>
<gene>
    <name evidence="13" type="ORF">POSPLADRAFT_1086563</name>
</gene>
<feature type="non-terminal residue" evidence="13">
    <location>
        <position position="673"/>
    </location>
</feature>
<dbReference type="SMART" id="SM00184">
    <property type="entry name" value="RING"/>
    <property type="match status" value="1"/>
</dbReference>
<accession>A0A1X6N4H8</accession>
<feature type="domain" description="RRM" evidence="11">
    <location>
        <begin position="20"/>
        <end position="106"/>
    </location>
</feature>
<keyword evidence="5 8" id="KW-0863">Zinc-finger</keyword>
<dbReference type="InterPro" id="IPR044066">
    <property type="entry name" value="TRIAD_supradom"/>
</dbReference>
<dbReference type="InterPro" id="IPR001841">
    <property type="entry name" value="Znf_RING"/>
</dbReference>
<keyword evidence="3" id="KW-0479">Metal-binding</keyword>
<dbReference type="OrthoDB" id="10009520at2759"/>
<dbReference type="InterPro" id="IPR035979">
    <property type="entry name" value="RBD_domain_sf"/>
</dbReference>
<dbReference type="GO" id="GO:0097039">
    <property type="term" value="P:protein linear polyubiquitination"/>
    <property type="evidence" value="ECO:0007669"/>
    <property type="project" value="TreeGrafter"/>
</dbReference>
<dbReference type="Pfam" id="PF00076">
    <property type="entry name" value="RRM_1"/>
    <property type="match status" value="1"/>
</dbReference>
<evidence type="ECO:0000256" key="2">
    <source>
        <dbReference type="ARBA" id="ARBA00022679"/>
    </source>
</evidence>
<dbReference type="Pfam" id="PF01485">
    <property type="entry name" value="IBR"/>
    <property type="match status" value="1"/>
</dbReference>
<dbReference type="GO" id="GO:0043161">
    <property type="term" value="P:proteasome-mediated ubiquitin-dependent protein catabolic process"/>
    <property type="evidence" value="ECO:0007669"/>
    <property type="project" value="TreeGrafter"/>
</dbReference>
<dbReference type="Pfam" id="PF22191">
    <property type="entry name" value="IBR_1"/>
    <property type="match status" value="1"/>
</dbReference>
<dbReference type="Proteomes" id="UP000194127">
    <property type="component" value="Unassembled WGS sequence"/>
</dbReference>
<dbReference type="PANTHER" id="PTHR22770">
    <property type="entry name" value="UBIQUITIN CONJUGATING ENZYME 7 INTERACTING PROTEIN-RELATED"/>
    <property type="match status" value="1"/>
</dbReference>
<protein>
    <recommendedName>
        <fullName evidence="15">RING-type domain-containing protein</fullName>
    </recommendedName>
</protein>
<dbReference type="Gene3D" id="3.30.70.330">
    <property type="match status" value="1"/>
</dbReference>
<feature type="domain" description="RING-type" evidence="10">
    <location>
        <begin position="493"/>
        <end position="542"/>
    </location>
</feature>
<name>A0A1X6N4H8_9APHY</name>
<dbReference type="CDD" id="cd20335">
    <property type="entry name" value="BRcat_RBR"/>
    <property type="match status" value="1"/>
</dbReference>
<dbReference type="PROSITE" id="PS50102">
    <property type="entry name" value="RRM"/>
    <property type="match status" value="1"/>
</dbReference>
<keyword evidence="2" id="KW-0808">Transferase</keyword>
<dbReference type="PROSITE" id="PS50089">
    <property type="entry name" value="ZF_RING_2"/>
    <property type="match status" value="1"/>
</dbReference>
<evidence type="ECO:0000256" key="5">
    <source>
        <dbReference type="ARBA" id="ARBA00022771"/>
    </source>
</evidence>
<dbReference type="AlphaFoldDB" id="A0A1X6N4H8"/>
<proteinExistence type="predicted"/>
<dbReference type="InterPro" id="IPR013083">
    <property type="entry name" value="Znf_RING/FYVE/PHD"/>
</dbReference>
<dbReference type="RefSeq" id="XP_024340156.1">
    <property type="nucleotide sequence ID" value="XM_024483045.1"/>
</dbReference>
<comment type="pathway">
    <text evidence="1">Protein modification; protein ubiquitination.</text>
</comment>
<feature type="domain" description="RING-type" evidence="12">
    <location>
        <begin position="489"/>
        <end position="673"/>
    </location>
</feature>
<dbReference type="GO" id="GO:0043130">
    <property type="term" value="F:ubiquitin binding"/>
    <property type="evidence" value="ECO:0007669"/>
    <property type="project" value="TreeGrafter"/>
</dbReference>
<dbReference type="SUPFAM" id="SSF57850">
    <property type="entry name" value="RING/U-box"/>
    <property type="match status" value="3"/>
</dbReference>
<dbReference type="InterPro" id="IPR027370">
    <property type="entry name" value="Znf-RING_euk"/>
</dbReference>
<evidence type="ECO:0000256" key="9">
    <source>
        <dbReference type="PROSITE-ProRule" id="PRU00176"/>
    </source>
</evidence>
<dbReference type="Gene3D" id="3.30.40.10">
    <property type="entry name" value="Zinc/RING finger domain, C3HC4 (zinc finger)"/>
    <property type="match status" value="1"/>
</dbReference>